<dbReference type="PANTHER" id="PTHR48079">
    <property type="entry name" value="PROTEIN YEEZ"/>
    <property type="match status" value="1"/>
</dbReference>
<dbReference type="Proteomes" id="UP000308444">
    <property type="component" value="Unassembled WGS sequence"/>
</dbReference>
<dbReference type="GO" id="GO:0004029">
    <property type="term" value="F:aldehyde dehydrogenase (NAD+) activity"/>
    <property type="evidence" value="ECO:0007669"/>
    <property type="project" value="TreeGrafter"/>
</dbReference>
<organism evidence="2 3">
    <name type="scientific">Bacillus cereus</name>
    <dbReference type="NCBI Taxonomy" id="1396"/>
    <lineage>
        <taxon>Bacteria</taxon>
        <taxon>Bacillati</taxon>
        <taxon>Bacillota</taxon>
        <taxon>Bacilli</taxon>
        <taxon>Bacillales</taxon>
        <taxon>Bacillaceae</taxon>
        <taxon>Bacillus</taxon>
        <taxon>Bacillus cereus group</taxon>
    </lineage>
</organism>
<sequence>MRTVFLTGGTGFIGKQLVKELAKEDAKILLLVRSKSKAIRLFQERGILKKDVMHFIEGDLTKIDLGLSAED</sequence>
<dbReference type="Gene3D" id="3.40.50.720">
    <property type="entry name" value="NAD(P)-binding Rossmann-like Domain"/>
    <property type="match status" value="1"/>
</dbReference>
<protein>
    <submittedName>
        <fullName evidence="2">SDR family NAD(P)-dependent oxidoreductase</fullName>
    </submittedName>
</protein>
<gene>
    <name evidence="2" type="ORF">FC695_33975</name>
</gene>
<proteinExistence type="predicted"/>
<comment type="caution">
    <text evidence="2">The sequence shown here is derived from an EMBL/GenBank/DDBJ whole genome shotgun (WGS) entry which is preliminary data.</text>
</comment>
<evidence type="ECO:0000313" key="3">
    <source>
        <dbReference type="Proteomes" id="UP000308444"/>
    </source>
</evidence>
<dbReference type="SUPFAM" id="SSF51735">
    <property type="entry name" value="NAD(P)-binding Rossmann-fold domains"/>
    <property type="match status" value="1"/>
</dbReference>
<dbReference type="GO" id="GO:0005737">
    <property type="term" value="C:cytoplasm"/>
    <property type="evidence" value="ECO:0007669"/>
    <property type="project" value="TreeGrafter"/>
</dbReference>
<dbReference type="PANTHER" id="PTHR48079:SF6">
    <property type="entry name" value="NAD(P)-BINDING DOMAIN-CONTAINING PROTEIN-RELATED"/>
    <property type="match status" value="1"/>
</dbReference>
<dbReference type="InterPro" id="IPR013120">
    <property type="entry name" value="FAR_NAD-bd"/>
</dbReference>
<reference evidence="2 3" key="1">
    <citation type="journal article" date="2019" name="Environ. Microbiol.">
        <title>An active ?-lactamase is a part of an orchestrated cell wall stress resistance network of Bacillus subtilis and related rhizosphere species.</title>
        <authorList>
            <person name="Bucher T."/>
            <person name="Keren-Paz A."/>
            <person name="Hausser J."/>
            <person name="Olender T."/>
            <person name="Cytryn E."/>
            <person name="Kolodkin-Gal I."/>
        </authorList>
    </citation>
    <scope>NUCLEOTIDE SEQUENCE [LARGE SCALE GENOMIC DNA]</scope>
    <source>
        <strain evidence="2 3">I32</strain>
    </source>
</reference>
<dbReference type="Pfam" id="PF07993">
    <property type="entry name" value="NAD_binding_4"/>
    <property type="match status" value="1"/>
</dbReference>
<name>A0A9X9F2J2_BACCE</name>
<feature type="non-terminal residue" evidence="2">
    <location>
        <position position="71"/>
    </location>
</feature>
<dbReference type="InterPro" id="IPR051783">
    <property type="entry name" value="NAD(P)-dependent_oxidoreduct"/>
</dbReference>
<dbReference type="EMBL" id="SZOH01003380">
    <property type="protein sequence ID" value="TKI90683.1"/>
    <property type="molecule type" value="Genomic_DNA"/>
</dbReference>
<accession>A0A9X9F2J2</accession>
<feature type="domain" description="Thioester reductase (TE)" evidence="1">
    <location>
        <begin position="6"/>
        <end position="71"/>
    </location>
</feature>
<dbReference type="InterPro" id="IPR036291">
    <property type="entry name" value="NAD(P)-bd_dom_sf"/>
</dbReference>
<evidence type="ECO:0000259" key="1">
    <source>
        <dbReference type="Pfam" id="PF07993"/>
    </source>
</evidence>
<dbReference type="AlphaFoldDB" id="A0A9X9F2J2"/>
<evidence type="ECO:0000313" key="2">
    <source>
        <dbReference type="EMBL" id="TKI90683.1"/>
    </source>
</evidence>